<dbReference type="InterPro" id="IPR011006">
    <property type="entry name" value="CheY-like_superfamily"/>
</dbReference>
<dbReference type="SMART" id="SM00388">
    <property type="entry name" value="HisKA"/>
    <property type="match status" value="1"/>
</dbReference>
<evidence type="ECO:0000256" key="3">
    <source>
        <dbReference type="ARBA" id="ARBA00022553"/>
    </source>
</evidence>
<dbReference type="PROSITE" id="PS50110">
    <property type="entry name" value="RESPONSE_REGULATORY"/>
    <property type="match status" value="1"/>
</dbReference>
<evidence type="ECO:0000256" key="6">
    <source>
        <dbReference type="PROSITE-ProRule" id="PRU00169"/>
    </source>
</evidence>
<evidence type="ECO:0000259" key="7">
    <source>
        <dbReference type="PROSITE" id="PS50109"/>
    </source>
</evidence>
<dbReference type="Gene3D" id="1.10.287.130">
    <property type="match status" value="1"/>
</dbReference>
<comment type="catalytic activity">
    <reaction evidence="1">
        <text>ATP + protein L-histidine = ADP + protein N-phospho-L-histidine.</text>
        <dbReference type="EC" id="2.7.13.3"/>
    </reaction>
</comment>
<evidence type="ECO:0000256" key="5">
    <source>
        <dbReference type="ARBA" id="ARBA00023012"/>
    </source>
</evidence>
<keyword evidence="4 9" id="KW-0418">Kinase</keyword>
<dbReference type="PRINTS" id="PR00344">
    <property type="entry name" value="BCTRLSENSOR"/>
</dbReference>
<dbReference type="InterPro" id="IPR003594">
    <property type="entry name" value="HATPase_dom"/>
</dbReference>
<reference evidence="9 10" key="1">
    <citation type="submission" date="2018-11" db="EMBL/GenBank/DDBJ databases">
        <title>Whole genome sequencing of an environmental sample.</title>
        <authorList>
            <person name="Sarangi A.N."/>
            <person name="Singh D."/>
            <person name="Tripathy S."/>
        </authorList>
    </citation>
    <scope>NUCLEOTIDE SEQUENCE [LARGE SCALE GENOMIC DNA]</scope>
    <source>
        <strain evidence="9 10">Lakshadweep</strain>
    </source>
</reference>
<dbReference type="SMART" id="SM00387">
    <property type="entry name" value="HATPase_c"/>
    <property type="match status" value="1"/>
</dbReference>
<dbReference type="Gene3D" id="3.40.50.2300">
    <property type="match status" value="1"/>
</dbReference>
<dbReference type="OrthoDB" id="418136at2"/>
<dbReference type="Gene3D" id="3.30.565.10">
    <property type="entry name" value="Histidine kinase-like ATPase, C-terminal domain"/>
    <property type="match status" value="1"/>
</dbReference>
<gene>
    <name evidence="9" type="ORF">DYY88_01025</name>
</gene>
<dbReference type="SUPFAM" id="SSF47384">
    <property type="entry name" value="Homodimeric domain of signal transducing histidine kinase"/>
    <property type="match status" value="1"/>
</dbReference>
<dbReference type="Proteomes" id="UP000292459">
    <property type="component" value="Unassembled WGS sequence"/>
</dbReference>
<dbReference type="EMBL" id="QVFV01000001">
    <property type="protein sequence ID" value="RZM81887.1"/>
    <property type="molecule type" value="Genomic_DNA"/>
</dbReference>
<organism evidence="9 10">
    <name type="scientific">Leptolyngbya iicbica LK</name>
    <dbReference type="NCBI Taxonomy" id="2294035"/>
    <lineage>
        <taxon>Bacteria</taxon>
        <taxon>Bacillati</taxon>
        <taxon>Cyanobacteriota</taxon>
        <taxon>Cyanophyceae</taxon>
        <taxon>Leptolyngbyales</taxon>
        <taxon>Leptolyngbyaceae</taxon>
        <taxon>Leptolyngbya group</taxon>
        <taxon>Leptolyngbya</taxon>
        <taxon>Leptolyngbya iicbica</taxon>
    </lineage>
</organism>
<protein>
    <recommendedName>
        <fullName evidence="2">histidine kinase</fullName>
        <ecNumber evidence="2">2.7.13.3</ecNumber>
    </recommendedName>
</protein>
<keyword evidence="5" id="KW-0902">Two-component regulatory system</keyword>
<dbReference type="Pfam" id="PF00072">
    <property type="entry name" value="Response_reg"/>
    <property type="match status" value="1"/>
</dbReference>
<dbReference type="PANTHER" id="PTHR43547">
    <property type="entry name" value="TWO-COMPONENT HISTIDINE KINASE"/>
    <property type="match status" value="1"/>
</dbReference>
<dbReference type="SUPFAM" id="SSF52172">
    <property type="entry name" value="CheY-like"/>
    <property type="match status" value="1"/>
</dbReference>
<dbReference type="EC" id="2.7.13.3" evidence="2"/>
<feature type="domain" description="Response regulatory" evidence="8">
    <location>
        <begin position="7"/>
        <end position="122"/>
    </location>
</feature>
<sequence length="381" mass="42636">MAVKPDHVFVVDDSADNCFLLQALLEDENYRVTTLSSGIELLNVVGEQLPDLILLDVMMPEMSGYEATRRIRERTNLPFIPILLVTAHERSNVVEGLDIGADDFIRKPFNADELLARVRALLRLKHSVDAEREMTQQRDDFVSRLTHDLRTPLVAANRMLTLVTEDTFGDIPSEAKGAITQTIRNNDHLLAMVNTLLEVYRYEAGRKETAIAPFNLKRLLEEVVGQLQPLAQEKHLDLKLEDGVNYQGDDRCYTLFGDRLELRRVILNLIDNALKFTDAGLVQVRFEKTPAADPTHWCIQVKDTGPGIPAAEQAEIFAWFRPGKHRRSGSGLGLHLSQRIIAAHGGTLTLTSEMGQGSTFVVNLPIQPTAEDTAFSMSNSR</sequence>
<dbReference type="Gene3D" id="6.10.250.690">
    <property type="match status" value="1"/>
</dbReference>
<feature type="modified residue" description="4-aspartylphosphate" evidence="6">
    <location>
        <position position="56"/>
    </location>
</feature>
<evidence type="ECO:0000256" key="2">
    <source>
        <dbReference type="ARBA" id="ARBA00012438"/>
    </source>
</evidence>
<keyword evidence="3 6" id="KW-0597">Phosphoprotein</keyword>
<feature type="domain" description="Histidine kinase" evidence="7">
    <location>
        <begin position="144"/>
        <end position="368"/>
    </location>
</feature>
<dbReference type="InterPro" id="IPR004358">
    <property type="entry name" value="Sig_transdc_His_kin-like_C"/>
</dbReference>
<keyword evidence="10" id="KW-1185">Reference proteome</keyword>
<dbReference type="RefSeq" id="WP_044150280.1">
    <property type="nucleotide sequence ID" value="NZ_QVFV01000001.1"/>
</dbReference>
<accession>A0A4Q7EFN2</accession>
<dbReference type="PROSITE" id="PS50109">
    <property type="entry name" value="HIS_KIN"/>
    <property type="match status" value="1"/>
</dbReference>
<dbReference type="InterPro" id="IPR036890">
    <property type="entry name" value="HATPase_C_sf"/>
</dbReference>
<evidence type="ECO:0000313" key="10">
    <source>
        <dbReference type="Proteomes" id="UP000292459"/>
    </source>
</evidence>
<evidence type="ECO:0000259" key="8">
    <source>
        <dbReference type="PROSITE" id="PS50110"/>
    </source>
</evidence>
<evidence type="ECO:0000313" key="9">
    <source>
        <dbReference type="EMBL" id="RZM81887.1"/>
    </source>
</evidence>
<dbReference type="Pfam" id="PF02518">
    <property type="entry name" value="HATPase_c"/>
    <property type="match status" value="1"/>
</dbReference>
<dbReference type="CDD" id="cd00082">
    <property type="entry name" value="HisKA"/>
    <property type="match status" value="1"/>
</dbReference>
<dbReference type="AlphaFoldDB" id="A0A4Q7EFN2"/>
<evidence type="ECO:0000256" key="4">
    <source>
        <dbReference type="ARBA" id="ARBA00022777"/>
    </source>
</evidence>
<dbReference type="InterPro" id="IPR005467">
    <property type="entry name" value="His_kinase_dom"/>
</dbReference>
<dbReference type="SMART" id="SM00448">
    <property type="entry name" value="REC"/>
    <property type="match status" value="1"/>
</dbReference>
<dbReference type="GO" id="GO:0000155">
    <property type="term" value="F:phosphorelay sensor kinase activity"/>
    <property type="evidence" value="ECO:0007669"/>
    <property type="project" value="InterPro"/>
</dbReference>
<dbReference type="PANTHER" id="PTHR43547:SF2">
    <property type="entry name" value="HYBRID SIGNAL TRANSDUCTION HISTIDINE KINASE C"/>
    <property type="match status" value="1"/>
</dbReference>
<name>A0A4Q7EFN2_9CYAN</name>
<evidence type="ECO:0000256" key="1">
    <source>
        <dbReference type="ARBA" id="ARBA00000085"/>
    </source>
</evidence>
<comment type="caution">
    <text evidence="9">The sequence shown here is derived from an EMBL/GenBank/DDBJ whole genome shotgun (WGS) entry which is preliminary data.</text>
</comment>
<dbReference type="Pfam" id="PF00512">
    <property type="entry name" value="HisKA"/>
    <property type="match status" value="1"/>
</dbReference>
<dbReference type="InterPro" id="IPR003661">
    <property type="entry name" value="HisK_dim/P_dom"/>
</dbReference>
<keyword evidence="4 9" id="KW-0808">Transferase</keyword>
<dbReference type="InterPro" id="IPR001789">
    <property type="entry name" value="Sig_transdc_resp-reg_receiver"/>
</dbReference>
<dbReference type="SUPFAM" id="SSF55874">
    <property type="entry name" value="ATPase domain of HSP90 chaperone/DNA topoisomerase II/histidine kinase"/>
    <property type="match status" value="1"/>
</dbReference>
<proteinExistence type="predicted"/>
<dbReference type="InterPro" id="IPR036097">
    <property type="entry name" value="HisK_dim/P_sf"/>
</dbReference>